<dbReference type="AlphaFoldDB" id="A0A5C8FBG1"/>
<evidence type="ECO:0000313" key="2">
    <source>
        <dbReference type="EMBL" id="TXJ46421.1"/>
    </source>
</evidence>
<feature type="coiled-coil region" evidence="1">
    <location>
        <begin position="3"/>
        <end position="30"/>
    </location>
</feature>
<dbReference type="EMBL" id="SAYG01000003">
    <property type="protein sequence ID" value="TXJ46421.1"/>
    <property type="molecule type" value="Genomic_DNA"/>
</dbReference>
<keyword evidence="1" id="KW-0175">Coiled coil</keyword>
<protein>
    <submittedName>
        <fullName evidence="2">Uncharacterized protein</fullName>
    </submittedName>
</protein>
<name>A0A5C8FBG1_9SPIR</name>
<sequence>MKNKKIEKLIKNLELLSNKIKETIETYTEMTKTGYYKIFKESIFTSINHKIEDRRINPKFFEECEEFIDDLFEFIRNNGKENIISKYTKTLKNKTEVDEKSLDKLFYIDEEPLKMTIQDYFNCEPKTRPKQIEILSDRTTNILKKHKRNIDELLSINNQYALNGNKIPPIIFISPILKLASFLLNKQYEKIYIDKLNAIYELNKMFFNKIKTVRKTAAKYILIGEVGPLFYYITEGPNSDKITVIADGIIRFND</sequence>
<proteinExistence type="predicted"/>
<evidence type="ECO:0000313" key="3">
    <source>
        <dbReference type="Proteomes" id="UP000324574"/>
    </source>
</evidence>
<gene>
    <name evidence="2" type="ORF">EPJ70_01615</name>
</gene>
<comment type="caution">
    <text evidence="2">The sequence shown here is derived from an EMBL/GenBank/DDBJ whole genome shotgun (WGS) entry which is preliminary data.</text>
</comment>
<accession>A0A5C8FBG1</accession>
<reference evidence="2 3" key="1">
    <citation type="journal article" date="1992" name="Lakartidningen">
        <title>[Penicillin V and not amoxicillin is the first choice preparation in acute otitis].</title>
        <authorList>
            <person name="Kamme C."/>
            <person name="Lundgren K."/>
            <person name="Prellner K."/>
        </authorList>
    </citation>
    <scope>NUCLEOTIDE SEQUENCE [LARGE SCALE GENOMIC DNA]</scope>
    <source>
        <strain evidence="2 3">PC3714II</strain>
    </source>
</reference>
<organism evidence="2 3">
    <name type="scientific">Brachyspira aalborgi</name>
    <dbReference type="NCBI Taxonomy" id="29522"/>
    <lineage>
        <taxon>Bacteria</taxon>
        <taxon>Pseudomonadati</taxon>
        <taxon>Spirochaetota</taxon>
        <taxon>Spirochaetia</taxon>
        <taxon>Brachyspirales</taxon>
        <taxon>Brachyspiraceae</taxon>
        <taxon>Brachyspira</taxon>
    </lineage>
</organism>
<dbReference type="Proteomes" id="UP000324574">
    <property type="component" value="Unassembled WGS sequence"/>
</dbReference>
<evidence type="ECO:0000256" key="1">
    <source>
        <dbReference type="SAM" id="Coils"/>
    </source>
</evidence>
<dbReference type="RefSeq" id="WP_147525780.1">
    <property type="nucleotide sequence ID" value="NZ_SAYG01000003.1"/>
</dbReference>